<evidence type="ECO:0000256" key="6">
    <source>
        <dbReference type="SAM" id="SignalP"/>
    </source>
</evidence>
<feature type="repeat" description="ANK" evidence="3">
    <location>
        <begin position="1060"/>
        <end position="1092"/>
    </location>
</feature>
<dbReference type="SUPFAM" id="SSF48403">
    <property type="entry name" value="Ankyrin repeat"/>
    <property type="match status" value="1"/>
</dbReference>
<evidence type="ECO:0000256" key="3">
    <source>
        <dbReference type="PROSITE-ProRule" id="PRU00023"/>
    </source>
</evidence>
<feature type="transmembrane region" description="Helical" evidence="5">
    <location>
        <begin position="208"/>
        <end position="234"/>
    </location>
</feature>
<keyword evidence="5" id="KW-0472">Membrane</keyword>
<feature type="repeat" description="ANK" evidence="3">
    <location>
        <begin position="1093"/>
        <end position="1125"/>
    </location>
</feature>
<keyword evidence="1" id="KW-0677">Repeat</keyword>
<dbReference type="GO" id="GO:0005634">
    <property type="term" value="C:nucleus"/>
    <property type="evidence" value="ECO:0007669"/>
    <property type="project" value="TreeGrafter"/>
</dbReference>
<gene>
    <name evidence="7" type="ORF">B0H67DRAFT_679539</name>
</gene>
<evidence type="ECO:0000256" key="5">
    <source>
        <dbReference type="SAM" id="Phobius"/>
    </source>
</evidence>
<dbReference type="SMART" id="SM00248">
    <property type="entry name" value="ANK"/>
    <property type="match status" value="4"/>
</dbReference>
<keyword evidence="5" id="KW-0812">Transmembrane</keyword>
<accession>A0AA40BD31</accession>
<keyword evidence="5" id="KW-1133">Transmembrane helix</keyword>
<keyword evidence="8" id="KW-1185">Reference proteome</keyword>
<evidence type="ECO:0000256" key="1">
    <source>
        <dbReference type="ARBA" id="ARBA00022737"/>
    </source>
</evidence>
<evidence type="ECO:0000256" key="2">
    <source>
        <dbReference type="ARBA" id="ARBA00023043"/>
    </source>
</evidence>
<feature type="region of interest" description="Disordered" evidence="4">
    <location>
        <begin position="285"/>
        <end position="309"/>
    </location>
</feature>
<dbReference type="PANTHER" id="PTHR24124:SF14">
    <property type="entry name" value="CHROMOSOME UNDETERMINED SCAFFOLD_25, WHOLE GENOME SHOTGUN SEQUENCE"/>
    <property type="match status" value="1"/>
</dbReference>
<feature type="transmembrane region" description="Helical" evidence="5">
    <location>
        <begin position="363"/>
        <end position="381"/>
    </location>
</feature>
<proteinExistence type="predicted"/>
<feature type="signal peptide" evidence="6">
    <location>
        <begin position="1"/>
        <end position="23"/>
    </location>
</feature>
<comment type="caution">
    <text evidence="7">The sequence shown here is derived from an EMBL/GenBank/DDBJ whole genome shotgun (WGS) entry which is preliminary data.</text>
</comment>
<evidence type="ECO:0000313" key="7">
    <source>
        <dbReference type="EMBL" id="KAK0732028.1"/>
    </source>
</evidence>
<dbReference type="Proteomes" id="UP001172102">
    <property type="component" value="Unassembled WGS sequence"/>
</dbReference>
<feature type="compositionally biased region" description="Low complexity" evidence="4">
    <location>
        <begin position="294"/>
        <end position="309"/>
    </location>
</feature>
<dbReference type="AlphaFoldDB" id="A0AA40BD31"/>
<dbReference type="Pfam" id="PF12796">
    <property type="entry name" value="Ank_2"/>
    <property type="match status" value="1"/>
</dbReference>
<dbReference type="EMBL" id="JAUKUA010000001">
    <property type="protein sequence ID" value="KAK0732028.1"/>
    <property type="molecule type" value="Genomic_DNA"/>
</dbReference>
<dbReference type="Gene3D" id="1.25.40.20">
    <property type="entry name" value="Ankyrin repeat-containing domain"/>
    <property type="match status" value="1"/>
</dbReference>
<organism evidence="7 8">
    <name type="scientific">Lasiosphaeris hirsuta</name>
    <dbReference type="NCBI Taxonomy" id="260670"/>
    <lineage>
        <taxon>Eukaryota</taxon>
        <taxon>Fungi</taxon>
        <taxon>Dikarya</taxon>
        <taxon>Ascomycota</taxon>
        <taxon>Pezizomycotina</taxon>
        <taxon>Sordariomycetes</taxon>
        <taxon>Sordariomycetidae</taxon>
        <taxon>Sordariales</taxon>
        <taxon>Lasiosphaeriaceae</taxon>
        <taxon>Lasiosphaeris</taxon>
    </lineage>
</organism>
<keyword evidence="2 3" id="KW-0040">ANK repeat</keyword>
<dbReference type="PANTHER" id="PTHR24124">
    <property type="entry name" value="ANKYRIN REPEAT FAMILY A"/>
    <property type="match status" value="1"/>
</dbReference>
<reference evidence="7" key="1">
    <citation type="submission" date="2023-06" db="EMBL/GenBank/DDBJ databases">
        <title>Genome-scale phylogeny and comparative genomics of the fungal order Sordariales.</title>
        <authorList>
            <consortium name="Lawrence Berkeley National Laboratory"/>
            <person name="Hensen N."/>
            <person name="Bonometti L."/>
            <person name="Westerberg I."/>
            <person name="Brannstrom I.O."/>
            <person name="Guillou S."/>
            <person name="Cros-Aarteil S."/>
            <person name="Calhoun S."/>
            <person name="Haridas S."/>
            <person name="Kuo A."/>
            <person name="Mondo S."/>
            <person name="Pangilinan J."/>
            <person name="Riley R."/>
            <person name="Labutti K."/>
            <person name="Andreopoulos B."/>
            <person name="Lipzen A."/>
            <person name="Chen C."/>
            <person name="Yanf M."/>
            <person name="Daum C."/>
            <person name="Ng V."/>
            <person name="Clum A."/>
            <person name="Steindorff A."/>
            <person name="Ohm R."/>
            <person name="Martin F."/>
            <person name="Silar P."/>
            <person name="Natvig D."/>
            <person name="Lalanne C."/>
            <person name="Gautier V."/>
            <person name="Ament-Velasquez S.L."/>
            <person name="Kruys A."/>
            <person name="Hutchinson M.I."/>
            <person name="Powell A.J."/>
            <person name="Barry K."/>
            <person name="Miller A.N."/>
            <person name="Grigoriev I.V."/>
            <person name="Debuchy R."/>
            <person name="Gladieux P."/>
            <person name="Thoren M.H."/>
            <person name="Johannesson H."/>
        </authorList>
    </citation>
    <scope>NUCLEOTIDE SEQUENCE</scope>
    <source>
        <strain evidence="7">SMH4607-1</strain>
    </source>
</reference>
<dbReference type="PROSITE" id="PS50088">
    <property type="entry name" value="ANK_REPEAT"/>
    <property type="match status" value="2"/>
</dbReference>
<evidence type="ECO:0000256" key="4">
    <source>
        <dbReference type="SAM" id="MobiDB-lite"/>
    </source>
</evidence>
<evidence type="ECO:0000313" key="8">
    <source>
        <dbReference type="Proteomes" id="UP001172102"/>
    </source>
</evidence>
<dbReference type="GO" id="GO:0010468">
    <property type="term" value="P:regulation of gene expression"/>
    <property type="evidence" value="ECO:0007669"/>
    <property type="project" value="TreeGrafter"/>
</dbReference>
<dbReference type="PROSITE" id="PS50297">
    <property type="entry name" value="ANK_REP_REGION"/>
    <property type="match status" value="2"/>
</dbReference>
<feature type="chain" id="PRO_5041384986" evidence="6">
    <location>
        <begin position="24"/>
        <end position="1150"/>
    </location>
</feature>
<dbReference type="InterPro" id="IPR036770">
    <property type="entry name" value="Ankyrin_rpt-contain_sf"/>
</dbReference>
<protein>
    <submittedName>
        <fullName evidence="7">Uncharacterized protein</fullName>
    </submittedName>
</protein>
<dbReference type="Pfam" id="PF00023">
    <property type="entry name" value="Ank"/>
    <property type="match status" value="1"/>
</dbReference>
<dbReference type="InterPro" id="IPR002110">
    <property type="entry name" value="Ankyrin_rpt"/>
</dbReference>
<feature type="transmembrane region" description="Helical" evidence="5">
    <location>
        <begin position="254"/>
        <end position="275"/>
    </location>
</feature>
<keyword evidence="6" id="KW-0732">Signal</keyword>
<name>A0AA40BD31_9PEZI</name>
<sequence length="1150" mass="127082">MANKQCIFALCAGTCLLLPFVRADDLSDFSNNLATDIGPLLVLFGESMTKQYLSESTSFLDYFIFAMAPIGILTAIISTIRVCGHSSLRAFIGRSQEGDGAVEAELCTSTSRDVCELFNRGGITRVLGKPDILELIYFPDSDTQSLQLLRGYLKDPNNTDCLDKSWWQREDDSLFRRRTKDSDGKNPFLFAPNPNLSLNVGIVKPPDWVLYVIAATGFVLQAGVLALAGTGVWILGWNLNGGGSSSASRDYAPAMFITGTALMCGGMWSCAALIGQTTHEVRFRRTKKPRDDAAAAAEPAEAVESAEAPKLPKPPRLLWLQPGPQVIGDQSFDPFAYFEDTTDNPLQTWTSSRKDFDEKFETYTFLAVLAVLIGYLMQFIGLRGMKAWVSLVQLGITLVMSVLRGCLRMQRLGRNDNMLLTMPDMFEDAVLSPKSEEIQARLHVQLVAPEKLSIDGSERGLDYTALLSIRKQLAHLTGNLAFGEVSEHQKWRDTRVKVRAKAAELRDAICQAAEMLWKRRQWKYQSEDMPQRDTTLEIRAVADNQLAGIALRSPPDESKPGWEMDLAQLEAILGLWMWTLVSDERLVSRDSSHQETSRAEDIRCMRIVSAGGLGSSNRGPDKQGEMDLWLGSNAVTLLDSTLTLAEQSCHGIGTLWVPDGEDGWELMPPKPKHTMSQMQQRLCGWHPLHRRPRGQQENQSSVKLRVQITPAGGPLLDLCARELFTSLAMSLMGILNVESTTVVENAGLVQLENPTVATFARAFAERGLGSYSEALLCLVPAFRTRSPLPSSEDTLPALLQAAKAYRKASEWGKAQTMLRWACTQYAPSSDEAEGSPATAPSDLIGSLFTEALRATGELYRWSLAVQYSGDERKEFGRSGIKWMAKTYRSAVGPSIPEVAQILDCYETVARRLATAESSLPSAPQVQEVSRHLVQAIRDRNRTDALYYLCLVKTGDFVFGPLQPALPLAVRNDWSEVVDAVLEMRAGLNSQDEHRRTALFYCAESGLESYAKLLVDLGAFPDQPDDNQRTPLSVASQLAHWGVVKLLVKTEHVNIEATDEQQRTPLLWAAEKGHEAVVRLLLEKGADLESKDKQQCTPLLWAAENGHEAVVRLLLEKGADLESKNSDGQTSLSLATNNGHEAVVRQLRLTL</sequence>
<feature type="transmembrane region" description="Helical" evidence="5">
    <location>
        <begin position="62"/>
        <end position="84"/>
    </location>
</feature>